<dbReference type="AlphaFoldDB" id="A0A0L6TVH1"/>
<gene>
    <name evidence="7" type="ORF">AKG39_18435</name>
</gene>
<dbReference type="GO" id="GO:0005829">
    <property type="term" value="C:cytosol"/>
    <property type="evidence" value="ECO:0007669"/>
    <property type="project" value="TreeGrafter"/>
</dbReference>
<evidence type="ECO:0000313" key="8">
    <source>
        <dbReference type="Proteomes" id="UP000036873"/>
    </source>
</evidence>
<dbReference type="EC" id="3.2.2.9" evidence="2"/>
<evidence type="ECO:0000256" key="3">
    <source>
        <dbReference type="ARBA" id="ARBA00022605"/>
    </source>
</evidence>
<dbReference type="NCBIfam" id="TIGR01704">
    <property type="entry name" value="MTA_SAH-Nsdase"/>
    <property type="match status" value="1"/>
</dbReference>
<sequence>MIGIIAAMENEARDIKSSMTDTIKIHHGGMTFIKGKIHHKEAVVVQSGIGKVNAAICTQILIDLFKAKSIINVGVAGAVHPDLDVGDIVISADSCQYDMDARAFGHPWGEIPNMDITFFKADKTLIELAEKAAIELNATYRIGRVMTADLGVDSHELKEKLFAHFGGLCVEMEGAAIGQVAYINQVPYLIIRSISDKADGNLKEDYKKNLENSIKNGVAMVLSMVHGAA</sequence>
<evidence type="ECO:0000256" key="4">
    <source>
        <dbReference type="ARBA" id="ARBA00022801"/>
    </source>
</evidence>
<dbReference type="UniPathway" id="UPA00904">
    <property type="reaction ID" value="UER00871"/>
</dbReference>
<comment type="pathway">
    <text evidence="1">Amino-acid biosynthesis; L-methionine biosynthesis via salvage pathway; S-methyl-5-thio-alpha-D-ribose 1-phosphate from S-methyl-5'-thioadenosine (hydrolase route): step 1/2.</text>
</comment>
<organism evidence="7 8">
    <name type="scientific">Acetobacterium bakii</name>
    <dbReference type="NCBI Taxonomy" id="52689"/>
    <lineage>
        <taxon>Bacteria</taxon>
        <taxon>Bacillati</taxon>
        <taxon>Bacillota</taxon>
        <taxon>Clostridia</taxon>
        <taxon>Eubacteriales</taxon>
        <taxon>Eubacteriaceae</taxon>
        <taxon>Acetobacterium</taxon>
    </lineage>
</organism>
<evidence type="ECO:0000256" key="1">
    <source>
        <dbReference type="ARBA" id="ARBA00004945"/>
    </source>
</evidence>
<keyword evidence="8" id="KW-1185">Reference proteome</keyword>
<dbReference type="PANTHER" id="PTHR46832">
    <property type="entry name" value="5'-METHYLTHIOADENOSINE/S-ADENOSYLHOMOCYSTEINE NUCLEOSIDASE"/>
    <property type="match status" value="1"/>
</dbReference>
<dbReference type="PATRIC" id="fig|52689.4.peg.3599"/>
<dbReference type="STRING" id="52689.AKG39_18435"/>
<reference evidence="8" key="1">
    <citation type="submission" date="2015-07" db="EMBL/GenBank/DDBJ databases">
        <title>Draft genome sequence of Acetobacterium bakii DSM 8293, a potential psychrophilic chemical producer through syngas fermentation.</title>
        <authorList>
            <person name="Song Y."/>
            <person name="Hwang S."/>
            <person name="Cho B.-K."/>
        </authorList>
    </citation>
    <scope>NUCLEOTIDE SEQUENCE [LARGE SCALE GENOMIC DNA]</scope>
    <source>
        <strain evidence="8">DSM 8239</strain>
    </source>
</reference>
<dbReference type="Pfam" id="PF01048">
    <property type="entry name" value="PNP_UDP_1"/>
    <property type="match status" value="1"/>
</dbReference>
<comment type="caution">
    <text evidence="7">The sequence shown here is derived from an EMBL/GenBank/DDBJ whole genome shotgun (WGS) entry which is preliminary data.</text>
</comment>
<dbReference type="InterPro" id="IPR010049">
    <property type="entry name" value="MTA_SAH_Nsdase"/>
</dbReference>
<dbReference type="InterPro" id="IPR035994">
    <property type="entry name" value="Nucleoside_phosphorylase_sf"/>
</dbReference>
<protein>
    <recommendedName>
        <fullName evidence="2">adenosylhomocysteine nucleosidase</fullName>
        <ecNumber evidence="2">3.2.2.9</ecNumber>
    </recommendedName>
</protein>
<dbReference type="NCBIfam" id="NF004079">
    <property type="entry name" value="PRK05584.1"/>
    <property type="match status" value="1"/>
</dbReference>
<accession>A0A0L6TVH1</accession>
<dbReference type="SUPFAM" id="SSF53167">
    <property type="entry name" value="Purine and uridine phosphorylases"/>
    <property type="match status" value="1"/>
</dbReference>
<dbReference type="RefSeq" id="WP_050741875.1">
    <property type="nucleotide sequence ID" value="NZ_LGYO01000069.1"/>
</dbReference>
<dbReference type="InterPro" id="IPR000845">
    <property type="entry name" value="Nucleoside_phosphorylase_d"/>
</dbReference>
<dbReference type="Gene3D" id="3.40.50.1580">
    <property type="entry name" value="Nucleoside phosphorylase domain"/>
    <property type="match status" value="1"/>
</dbReference>
<evidence type="ECO:0000256" key="2">
    <source>
        <dbReference type="ARBA" id="ARBA00011974"/>
    </source>
</evidence>
<dbReference type="GO" id="GO:0009164">
    <property type="term" value="P:nucleoside catabolic process"/>
    <property type="evidence" value="ECO:0007669"/>
    <property type="project" value="InterPro"/>
</dbReference>
<dbReference type="Proteomes" id="UP000036873">
    <property type="component" value="Unassembled WGS sequence"/>
</dbReference>
<keyword evidence="5" id="KW-0486">Methionine biosynthesis</keyword>
<keyword evidence="3" id="KW-0028">Amino-acid biosynthesis</keyword>
<dbReference type="GO" id="GO:0008930">
    <property type="term" value="F:methylthioadenosine nucleosidase activity"/>
    <property type="evidence" value="ECO:0007669"/>
    <property type="project" value="InterPro"/>
</dbReference>
<dbReference type="CDD" id="cd09008">
    <property type="entry name" value="MTAN"/>
    <property type="match status" value="1"/>
</dbReference>
<proteinExistence type="predicted"/>
<feature type="domain" description="Nucleoside phosphorylase" evidence="6">
    <location>
        <begin position="2"/>
        <end position="225"/>
    </location>
</feature>
<dbReference type="GO" id="GO:0008782">
    <property type="term" value="F:adenosylhomocysteine nucleosidase activity"/>
    <property type="evidence" value="ECO:0007669"/>
    <property type="project" value="UniProtKB-EC"/>
</dbReference>
<dbReference type="GO" id="GO:0019509">
    <property type="term" value="P:L-methionine salvage from methylthioadenosine"/>
    <property type="evidence" value="ECO:0007669"/>
    <property type="project" value="UniProtKB-UniPathway"/>
</dbReference>
<dbReference type="EMBL" id="LGYO01000069">
    <property type="protein sequence ID" value="KNZ40269.1"/>
    <property type="molecule type" value="Genomic_DNA"/>
</dbReference>
<evidence type="ECO:0000256" key="5">
    <source>
        <dbReference type="ARBA" id="ARBA00023167"/>
    </source>
</evidence>
<evidence type="ECO:0000313" key="7">
    <source>
        <dbReference type="EMBL" id="KNZ40269.1"/>
    </source>
</evidence>
<dbReference type="GO" id="GO:0019284">
    <property type="term" value="P:L-methionine salvage from S-adenosylmethionine"/>
    <property type="evidence" value="ECO:0007669"/>
    <property type="project" value="TreeGrafter"/>
</dbReference>
<evidence type="ECO:0000259" key="6">
    <source>
        <dbReference type="Pfam" id="PF01048"/>
    </source>
</evidence>
<keyword evidence="4" id="KW-0378">Hydrolase</keyword>
<dbReference type="OrthoDB" id="9792278at2"/>
<dbReference type="PANTHER" id="PTHR46832:SF1">
    <property type="entry name" value="5'-METHYLTHIOADENOSINE_S-ADENOSYLHOMOCYSTEINE NUCLEOSIDASE"/>
    <property type="match status" value="1"/>
</dbReference>
<name>A0A0L6TVH1_9FIRM</name>